<organism evidence="2 3">
    <name type="scientific">Alloacidobacterium dinghuense</name>
    <dbReference type="NCBI Taxonomy" id="2763107"/>
    <lineage>
        <taxon>Bacteria</taxon>
        <taxon>Pseudomonadati</taxon>
        <taxon>Acidobacteriota</taxon>
        <taxon>Terriglobia</taxon>
        <taxon>Terriglobales</taxon>
        <taxon>Acidobacteriaceae</taxon>
        <taxon>Alloacidobacterium</taxon>
    </lineage>
</organism>
<evidence type="ECO:0000256" key="1">
    <source>
        <dbReference type="SAM" id="Phobius"/>
    </source>
</evidence>
<feature type="transmembrane region" description="Helical" evidence="1">
    <location>
        <begin position="40"/>
        <end position="58"/>
    </location>
</feature>
<feature type="transmembrane region" description="Helical" evidence="1">
    <location>
        <begin position="96"/>
        <end position="117"/>
    </location>
</feature>
<feature type="transmembrane region" description="Helical" evidence="1">
    <location>
        <begin position="64"/>
        <end position="84"/>
    </location>
</feature>
<evidence type="ECO:0000313" key="2">
    <source>
        <dbReference type="EMBL" id="QNI31102.1"/>
    </source>
</evidence>
<dbReference type="EMBL" id="CP060394">
    <property type="protein sequence ID" value="QNI31102.1"/>
    <property type="molecule type" value="Genomic_DNA"/>
</dbReference>
<feature type="transmembrane region" description="Helical" evidence="1">
    <location>
        <begin position="207"/>
        <end position="226"/>
    </location>
</feature>
<evidence type="ECO:0000313" key="3">
    <source>
        <dbReference type="Proteomes" id="UP000515312"/>
    </source>
</evidence>
<dbReference type="Pfam" id="PF06912">
    <property type="entry name" value="DUF1275"/>
    <property type="match status" value="1"/>
</dbReference>
<accession>A0A7G8BEY2</accession>
<keyword evidence="1" id="KW-0812">Transmembrane</keyword>
<dbReference type="RefSeq" id="WP_186741473.1">
    <property type="nucleotide sequence ID" value="NZ_CP060394.1"/>
</dbReference>
<dbReference type="Proteomes" id="UP000515312">
    <property type="component" value="Chromosome"/>
</dbReference>
<dbReference type="AlphaFoldDB" id="A0A7G8BEY2"/>
<dbReference type="KEGG" id="adin:H7849_18625"/>
<keyword evidence="3" id="KW-1185">Reference proteome</keyword>
<dbReference type="PANTHER" id="PTHR37314">
    <property type="entry name" value="SLR0142 PROTEIN"/>
    <property type="match status" value="1"/>
</dbReference>
<proteinExistence type="predicted"/>
<keyword evidence="1" id="KW-1133">Transmembrane helix</keyword>
<dbReference type="InterPro" id="IPR010699">
    <property type="entry name" value="DUF1275"/>
</dbReference>
<dbReference type="PANTHER" id="PTHR37314:SF4">
    <property type="entry name" value="UPF0700 TRANSMEMBRANE PROTEIN YOAK"/>
    <property type="match status" value="1"/>
</dbReference>
<name>A0A7G8BEY2_9BACT</name>
<keyword evidence="1" id="KW-0472">Membrane</keyword>
<reference evidence="2 3" key="1">
    <citation type="submission" date="2020-08" db="EMBL/GenBank/DDBJ databases">
        <title>Edaphobacter telluris sp. nov. and Acidobacterium dinghuensis sp. nov., two acidobacteria isolated from forest soil.</title>
        <authorList>
            <person name="Fu J."/>
            <person name="Qiu L."/>
        </authorList>
    </citation>
    <scope>NUCLEOTIDE SEQUENCE [LARGE SCALE GENOMIC DNA]</scope>
    <source>
        <strain evidence="2">4Y35</strain>
    </source>
</reference>
<feature type="transmembrane region" description="Helical" evidence="1">
    <location>
        <begin position="183"/>
        <end position="201"/>
    </location>
</feature>
<protein>
    <submittedName>
        <fullName evidence="2">DUF1275 domain-containing protein</fullName>
    </submittedName>
</protein>
<sequence length="229" mass="25116">MTKMVPPRQQRETHIFLLISLLCATAGAVDLLAYFRLGRVFVANLTGNTVLFAYHAVAGHWRSAALRLGIIVSFFAGVVTNRFLKRWIQSERIRFNPAVVSLAIECAILTAAAFLILHERLRIALLLLLAWAMGLQNDAFLQIGPINLNTTFLTGDIEKLGTEVATPATDTEQKRARTTRIKAFLTVWVAYGAGAMLAATGSHFFEIRALLIPAVMAALVIVLELTGRA</sequence>
<gene>
    <name evidence="2" type="ORF">H7849_18625</name>
</gene>
<feature type="transmembrane region" description="Helical" evidence="1">
    <location>
        <begin position="15"/>
        <end position="33"/>
    </location>
</feature>